<evidence type="ECO:0000256" key="6">
    <source>
        <dbReference type="ARBA" id="ARBA00022884"/>
    </source>
</evidence>
<dbReference type="PANTHER" id="PTHR13948:SF3">
    <property type="entry name" value="FI21118P1"/>
    <property type="match status" value="1"/>
</dbReference>
<dbReference type="EMBL" id="UYRX01000575">
    <property type="protein sequence ID" value="VDK84063.1"/>
    <property type="molecule type" value="Genomic_DNA"/>
</dbReference>
<feature type="compositionally biased region" description="Basic and acidic residues" evidence="10">
    <location>
        <begin position="630"/>
        <end position="650"/>
    </location>
</feature>
<feature type="compositionally biased region" description="Basic residues" evidence="10">
    <location>
        <begin position="59"/>
        <end position="98"/>
    </location>
</feature>
<dbReference type="SMART" id="SM00443">
    <property type="entry name" value="G_patch"/>
    <property type="match status" value="1"/>
</dbReference>
<dbReference type="PROSITE" id="PS50199">
    <property type="entry name" value="ZF_RANBP2_2"/>
    <property type="match status" value="1"/>
</dbReference>
<keyword evidence="3" id="KW-0677">Repeat</keyword>
<gene>
    <name evidence="15" type="ORF">NLS_LOCUS6485</name>
</gene>
<feature type="region of interest" description="Disordered" evidence="10">
    <location>
        <begin position="34"/>
        <end position="136"/>
    </location>
</feature>
<evidence type="ECO:0000256" key="3">
    <source>
        <dbReference type="ARBA" id="ARBA00022737"/>
    </source>
</evidence>
<keyword evidence="5" id="KW-0862">Zinc</keyword>
<evidence type="ECO:0000256" key="11">
    <source>
        <dbReference type="SAM" id="Phobius"/>
    </source>
</evidence>
<feature type="compositionally biased region" description="Polar residues" evidence="10">
    <location>
        <begin position="951"/>
        <end position="960"/>
    </location>
</feature>
<feature type="region of interest" description="Disordered" evidence="10">
    <location>
        <begin position="629"/>
        <end position="650"/>
    </location>
</feature>
<evidence type="ECO:0000259" key="12">
    <source>
        <dbReference type="PROSITE" id="PS50102"/>
    </source>
</evidence>
<keyword evidence="6 8" id="KW-0694">RNA-binding</keyword>
<dbReference type="SMART" id="SM00360">
    <property type="entry name" value="RRM"/>
    <property type="match status" value="2"/>
</dbReference>
<dbReference type="STRING" id="42156.A0A3P6TLF4"/>
<dbReference type="Gene3D" id="3.30.70.330">
    <property type="match status" value="2"/>
</dbReference>
<proteinExistence type="predicted"/>
<dbReference type="InterPro" id="IPR036443">
    <property type="entry name" value="Znf_RanBP2_sf"/>
</dbReference>
<dbReference type="SUPFAM" id="SSF54928">
    <property type="entry name" value="RNA-binding domain, RBD"/>
    <property type="match status" value="1"/>
</dbReference>
<evidence type="ECO:0000256" key="2">
    <source>
        <dbReference type="ARBA" id="ARBA00022723"/>
    </source>
</evidence>
<dbReference type="PROSITE" id="PS01358">
    <property type="entry name" value="ZF_RANBP2_1"/>
    <property type="match status" value="1"/>
</dbReference>
<evidence type="ECO:0000259" key="14">
    <source>
        <dbReference type="PROSITE" id="PS50199"/>
    </source>
</evidence>
<organism evidence="15 16">
    <name type="scientific">Litomosoides sigmodontis</name>
    <name type="common">Filarial nematode worm</name>
    <dbReference type="NCBI Taxonomy" id="42156"/>
    <lineage>
        <taxon>Eukaryota</taxon>
        <taxon>Metazoa</taxon>
        <taxon>Ecdysozoa</taxon>
        <taxon>Nematoda</taxon>
        <taxon>Chromadorea</taxon>
        <taxon>Rhabditida</taxon>
        <taxon>Spirurina</taxon>
        <taxon>Spiruromorpha</taxon>
        <taxon>Filarioidea</taxon>
        <taxon>Onchocercidae</taxon>
        <taxon>Litomosoides</taxon>
    </lineage>
</organism>
<dbReference type="InterPro" id="IPR000504">
    <property type="entry name" value="RRM_dom"/>
</dbReference>
<evidence type="ECO:0000256" key="5">
    <source>
        <dbReference type="ARBA" id="ARBA00022833"/>
    </source>
</evidence>
<dbReference type="OrthoDB" id="29221at2759"/>
<evidence type="ECO:0000256" key="1">
    <source>
        <dbReference type="ARBA" id="ARBA00004123"/>
    </source>
</evidence>
<feature type="domain" description="RRM" evidence="12">
    <location>
        <begin position="160"/>
        <end position="256"/>
    </location>
</feature>
<dbReference type="CDD" id="cd16162">
    <property type="entry name" value="OCRE_RBM5_like"/>
    <property type="match status" value="1"/>
</dbReference>
<feature type="domain" description="RanBP2-type" evidence="14">
    <location>
        <begin position="268"/>
        <end position="297"/>
    </location>
</feature>
<dbReference type="InterPro" id="IPR012677">
    <property type="entry name" value="Nucleotide-bd_a/b_plait_sf"/>
</dbReference>
<dbReference type="InterPro" id="IPR001876">
    <property type="entry name" value="Znf_RanBP2"/>
</dbReference>
<dbReference type="InterPro" id="IPR000467">
    <property type="entry name" value="G_patch_dom"/>
</dbReference>
<dbReference type="GO" id="GO:0008270">
    <property type="term" value="F:zinc ion binding"/>
    <property type="evidence" value="ECO:0007669"/>
    <property type="project" value="UniProtKB-KW"/>
</dbReference>
<evidence type="ECO:0000259" key="13">
    <source>
        <dbReference type="PROSITE" id="PS50174"/>
    </source>
</evidence>
<feature type="compositionally biased region" description="Basic and acidic residues" evidence="10">
    <location>
        <begin position="41"/>
        <end position="58"/>
    </location>
</feature>
<feature type="compositionally biased region" description="Basic and acidic residues" evidence="10">
    <location>
        <begin position="102"/>
        <end position="128"/>
    </location>
</feature>
<dbReference type="PROSITE" id="PS50102">
    <property type="entry name" value="RRM"/>
    <property type="match status" value="1"/>
</dbReference>
<dbReference type="InterPro" id="IPR041591">
    <property type="entry name" value="OCRE"/>
</dbReference>
<dbReference type="GO" id="GO:0005634">
    <property type="term" value="C:nucleus"/>
    <property type="evidence" value="ECO:0007669"/>
    <property type="project" value="UniProtKB-SubCell"/>
</dbReference>
<feature type="region of interest" description="Disordered" evidence="10">
    <location>
        <begin position="940"/>
        <end position="960"/>
    </location>
</feature>
<dbReference type="SUPFAM" id="SSF90209">
    <property type="entry name" value="Ran binding protein zinc finger-like"/>
    <property type="match status" value="1"/>
</dbReference>
<dbReference type="PROSITE" id="PS50174">
    <property type="entry name" value="G_PATCH"/>
    <property type="match status" value="1"/>
</dbReference>
<keyword evidence="11" id="KW-1133">Transmembrane helix</keyword>
<evidence type="ECO:0000313" key="15">
    <source>
        <dbReference type="EMBL" id="VDK84063.1"/>
    </source>
</evidence>
<evidence type="ECO:0000256" key="8">
    <source>
        <dbReference type="PROSITE-ProRule" id="PRU00176"/>
    </source>
</evidence>
<evidence type="ECO:0000256" key="7">
    <source>
        <dbReference type="ARBA" id="ARBA00023242"/>
    </source>
</evidence>
<dbReference type="GO" id="GO:0003723">
    <property type="term" value="F:RNA binding"/>
    <property type="evidence" value="ECO:0007669"/>
    <property type="project" value="UniProtKB-UniRule"/>
</dbReference>
<dbReference type="Proteomes" id="UP000277928">
    <property type="component" value="Unassembled WGS sequence"/>
</dbReference>
<evidence type="ECO:0000256" key="4">
    <source>
        <dbReference type="ARBA" id="ARBA00022771"/>
    </source>
</evidence>
<accession>A0A3P6TLF4</accession>
<evidence type="ECO:0000256" key="10">
    <source>
        <dbReference type="SAM" id="MobiDB-lite"/>
    </source>
</evidence>
<reference evidence="15 16" key="1">
    <citation type="submission" date="2018-08" db="EMBL/GenBank/DDBJ databases">
        <authorList>
            <person name="Laetsch R D."/>
            <person name="Stevens L."/>
            <person name="Kumar S."/>
            <person name="Blaxter L. M."/>
        </authorList>
    </citation>
    <scope>NUCLEOTIDE SEQUENCE [LARGE SCALE GENOMIC DNA]</scope>
</reference>
<feature type="transmembrane region" description="Helical" evidence="11">
    <location>
        <begin position="179"/>
        <end position="199"/>
    </location>
</feature>
<protein>
    <recommendedName>
        <fullName evidence="17">G-patch domain-containing protein</fullName>
    </recommendedName>
</protein>
<keyword evidence="7" id="KW-0539">Nucleus</keyword>
<evidence type="ECO:0000313" key="16">
    <source>
        <dbReference type="Proteomes" id="UP000277928"/>
    </source>
</evidence>
<keyword evidence="2" id="KW-0479">Metal-binding</keyword>
<dbReference type="GO" id="GO:0000398">
    <property type="term" value="P:mRNA splicing, via spliceosome"/>
    <property type="evidence" value="ECO:0007669"/>
    <property type="project" value="TreeGrafter"/>
</dbReference>
<name>A0A3P6TLF4_LITSI</name>
<dbReference type="Pfam" id="PF17780">
    <property type="entry name" value="OCRE"/>
    <property type="match status" value="1"/>
</dbReference>
<comment type="subcellular location">
    <subcellularLocation>
        <location evidence="1">Nucleus</location>
    </subcellularLocation>
</comment>
<evidence type="ECO:0008006" key="17">
    <source>
        <dbReference type="Google" id="ProtNLM"/>
    </source>
</evidence>
<dbReference type="PANTHER" id="PTHR13948">
    <property type="entry name" value="RNA-BINDING PROTEIN"/>
    <property type="match status" value="1"/>
</dbReference>
<keyword evidence="11" id="KW-0812">Transmembrane</keyword>
<evidence type="ECO:0000256" key="9">
    <source>
        <dbReference type="PROSITE-ProRule" id="PRU00322"/>
    </source>
</evidence>
<keyword evidence="11" id="KW-0472">Membrane</keyword>
<dbReference type="AlphaFoldDB" id="A0A3P6TLF4"/>
<keyword evidence="16" id="KW-1185">Reference proteome</keyword>
<sequence>MHGTGWIERNTLMLTSLAYRDISEEKTDLNKSMLPFVYSGDGDRCGSYDNERRNDRYRRSGSRGRSRSRSWSRDRRRRNRYSRSRSSGRSRSRSRSRSYSRSSHDRSPRQDFDRRRRSIDRDREEPREFSSALPYLSSMQAQSQTDKYASHTALYGQPHYKIVMKMLPTESQRDAVSFYPFYVCLCLVIGTTVLMALTARQGFRVKDIRIIHKGPDRCFGFVEFGDVNSAQAWMEYNKGTLLLDDGRPVKLEYSRYDSLDGRSSGLSGSGDWMCAKCTIKNFKNRGACFKCNLTRMESDGLTRKGYAAIGVAKCDTLLLREIPLNCTEAKIQAEMNRISSLDVLRVHIAESGLYAYVQMRSADDAERIMLTLNKIPLLIDGCAVMVTYSRLPLNTVLSTTAATESMQKTAERINQMPAFRPTAGPSGNAGVEAAQLAIAKAQLIRQMTNSIMTTCDTVPPTYSSAATAIPPILNRPPPPLPHETNFVVTDYFKDEGAADRNFVCVDDITIQDSQGIPSGANVQGPPASYTGPHIKGAADLGFVETPWGRYKRYRAPNPTMYQFEPSSGLYYDPTTGLYYDSNSQYYWDANAQKWNCWNAAYQTYIPCDLMSKQPEATQEVVTHNEIQNETIEKNAEAVKEEPKKEPQKTAKDIAREMARWAKKQSKVLLAVKAPPKLETTSPLVTAAKPKTTTVEPTADLTYKMLEKTSNPFGSFSDDDEEEEIPPAAKIAAIGVGRVAMNSKSGNRLMQHAVDLPPPSVVDPVVPPTKTSQSDESFVDVEKKYCILCRRKFASLEILMKHVRMSDLHKKNLEAHLLQASVDDNALLSIPSVSTLQGATSCSVVPQQYRDRAKERRNLFGLDPSGFTSESVEVGTDYAVRSSDIPIDDTNIGNKLLKSMGWQEGAGIGKNNQGIIAPITTEMRVEGAGLGAAGSRVLHGANASRRERARTSMMSRFQDLQ</sequence>
<keyword evidence="4 9" id="KW-0863">Zinc-finger</keyword>
<feature type="domain" description="G-patch" evidence="13">
    <location>
        <begin position="888"/>
        <end position="934"/>
    </location>
</feature>
<dbReference type="SMART" id="SM00547">
    <property type="entry name" value="ZnF_RBZ"/>
    <property type="match status" value="1"/>
</dbReference>
<dbReference type="Pfam" id="PF01585">
    <property type="entry name" value="G-patch"/>
    <property type="match status" value="1"/>
</dbReference>
<dbReference type="InterPro" id="IPR035979">
    <property type="entry name" value="RBD_domain_sf"/>
</dbReference>
<dbReference type="OMA" id="WKQRQHE"/>